<dbReference type="InterPro" id="IPR005625">
    <property type="entry name" value="PepSY-ass_TM"/>
</dbReference>
<dbReference type="EMBL" id="SOEC01000007">
    <property type="protein sequence ID" value="TDX29352.1"/>
    <property type="molecule type" value="Genomic_DNA"/>
</dbReference>
<dbReference type="PANTHER" id="PTHR34219:SF1">
    <property type="entry name" value="PEPSY DOMAIN-CONTAINING PROTEIN"/>
    <property type="match status" value="1"/>
</dbReference>
<keyword evidence="1" id="KW-0472">Membrane</keyword>
<comment type="caution">
    <text evidence="3">The sequence shown here is derived from an EMBL/GenBank/DDBJ whole genome shotgun (WGS) entry which is preliminary data.</text>
</comment>
<feature type="transmembrane region" description="Helical" evidence="1">
    <location>
        <begin position="147"/>
        <end position="168"/>
    </location>
</feature>
<feature type="transmembrane region" description="Helical" evidence="1">
    <location>
        <begin position="362"/>
        <end position="384"/>
    </location>
</feature>
<name>A0A4R8G077_9GAMM</name>
<evidence type="ECO:0000313" key="3">
    <source>
        <dbReference type="EMBL" id="TDX29352.1"/>
    </source>
</evidence>
<feature type="transmembrane region" description="Helical" evidence="1">
    <location>
        <begin position="405"/>
        <end position="430"/>
    </location>
</feature>
<feature type="transmembrane region" description="Helical" evidence="1">
    <location>
        <begin position="20"/>
        <end position="42"/>
    </location>
</feature>
<protein>
    <submittedName>
        <fullName evidence="3">Putative iron-regulated membrane protein</fullName>
    </submittedName>
</protein>
<proteinExistence type="predicted"/>
<feature type="domain" description="PepSY" evidence="2">
    <location>
        <begin position="64"/>
        <end position="121"/>
    </location>
</feature>
<dbReference type="InterPro" id="IPR025711">
    <property type="entry name" value="PepSY"/>
</dbReference>
<keyword evidence="1" id="KW-1133">Transmembrane helix</keyword>
<reference evidence="3 4" key="1">
    <citation type="submission" date="2019-03" db="EMBL/GenBank/DDBJ databases">
        <title>Freshwater and sediment microbial communities from various areas in North America, analyzing microbe dynamics in response to fracking.</title>
        <authorList>
            <person name="Lamendella R."/>
        </authorList>
    </citation>
    <scope>NUCLEOTIDE SEQUENCE [LARGE SCALE GENOMIC DNA]</scope>
    <source>
        <strain evidence="3 4">6_TX</strain>
    </source>
</reference>
<sequence>MSRTRRDINDLYRAVWRWHFYAGLIAIPFLILLAVTGALYLFKDEVEHWWYADTLRVEAQSAQPISAQAQLDAALATQPGEAFRYVTPAAPDLAAEVDIRTPGGEKRAVYVDPYSGEVTGILPYRGSVMWTIRHLHSLNYFGTTASLLIEIVAGWTILLVLTGLYLWWPRGQRGGVVTVRSRPSKRLFWRDLHAVLGVFVGGFILFLAVTGMPWSTVWGSKVNELANGNNFGYPDGVRVNVPMSDARLAERELTPWSLEQARLPASTASDIPPIGLDGAFARFDALGLAPGYAVSLPGGASDVYTGSIYPDDLSQQRVVHLDQYTGDTLLDMRYADYGPLGQTLEWGVNVHLGQEFGLANQIVLAAACAGIVLLCVASGVMWWMRRPTGRLGVPPAPHDPRKLRGVLALLAIGGVIFPLVGASMIAMALVDAGIRRWSARPTTQAAS</sequence>
<dbReference type="OrthoDB" id="9791166at2"/>
<evidence type="ECO:0000256" key="1">
    <source>
        <dbReference type="SAM" id="Phobius"/>
    </source>
</evidence>
<feature type="transmembrane region" description="Helical" evidence="1">
    <location>
        <begin position="188"/>
        <end position="209"/>
    </location>
</feature>
<dbReference type="Pfam" id="PF03413">
    <property type="entry name" value="PepSY"/>
    <property type="match status" value="1"/>
</dbReference>
<organism evidence="3 4">
    <name type="scientific">Modicisalibacter xianhensis</name>
    <dbReference type="NCBI Taxonomy" id="442341"/>
    <lineage>
        <taxon>Bacteria</taxon>
        <taxon>Pseudomonadati</taxon>
        <taxon>Pseudomonadota</taxon>
        <taxon>Gammaproteobacteria</taxon>
        <taxon>Oceanospirillales</taxon>
        <taxon>Halomonadaceae</taxon>
        <taxon>Modicisalibacter</taxon>
    </lineage>
</organism>
<dbReference type="Proteomes" id="UP000294489">
    <property type="component" value="Unassembled WGS sequence"/>
</dbReference>
<dbReference type="RefSeq" id="WP_134017633.1">
    <property type="nucleotide sequence ID" value="NZ_SOEC01000007.1"/>
</dbReference>
<dbReference type="PANTHER" id="PTHR34219">
    <property type="entry name" value="IRON-REGULATED INNER MEMBRANE PROTEIN-RELATED"/>
    <property type="match status" value="1"/>
</dbReference>
<keyword evidence="1" id="KW-0812">Transmembrane</keyword>
<dbReference type="Pfam" id="PF03929">
    <property type="entry name" value="PepSY_TM"/>
    <property type="match status" value="1"/>
</dbReference>
<dbReference type="AlphaFoldDB" id="A0A4R8G077"/>
<evidence type="ECO:0000259" key="2">
    <source>
        <dbReference type="Pfam" id="PF03413"/>
    </source>
</evidence>
<gene>
    <name evidence="3" type="ORF">DFO67_10728</name>
</gene>
<evidence type="ECO:0000313" key="4">
    <source>
        <dbReference type="Proteomes" id="UP000294489"/>
    </source>
</evidence>
<accession>A0A4R8G077</accession>